<dbReference type="Pfam" id="PF00656">
    <property type="entry name" value="Peptidase_C14"/>
    <property type="match status" value="1"/>
</dbReference>
<gene>
    <name evidence="3" type="ORF">HNI00_07885</name>
</gene>
<evidence type="ECO:0000313" key="3">
    <source>
        <dbReference type="EMBL" id="WOB43088.1"/>
    </source>
</evidence>
<feature type="domain" description="Peptidase C14 caspase" evidence="1">
    <location>
        <begin position="3"/>
        <end position="221"/>
    </location>
</feature>
<dbReference type="KEGG" id="tog:HNI00_07885"/>
<dbReference type="AlphaFoldDB" id="A0AA96Y8J2"/>
<sequence>MARNWAIVVGINQYSTFLSPLKYAKQDAELMCNLFKELEFDEICLFTEDSPPQRVGYKLLPTYPSYGHLHGFLLEVFKEPFLSTGDNLWFFFAGHGMQYANRDYLMLVDTHPSNVAATGISVDYIQERLVRSGADNVILLLDACRNQGNRGVSQISREARQGVITISSCSPMEVSWEVDELQHGVFTYCIDEALNPRKENLEKLRCATVEGLNNHLRRRVPFVCEWYKKFPVQNPFTKIAPLEKSHLILFPKYARSEDVKKLQEDAQEAFSKRNLDFAEQLCIRANEASQGQNESVLDLLNQIQQKRLKISNLALPQLPLSQIVGGFNELRDSRSAQLSEFRKQASQAVTDRLHDKYFGFRGFLTPKIQSVGRAFTSISTVNRKKTLGCLGLIGLGFLSLAVLRDPSSNHTPSHSSYQALESFLRSGNWTAADQETVNLILQNVGKPSLISLVPDDVNQVPCEVLSDIDRLWVQNSKGKFGFSVQKRVFLDIEKLAPTLGRNTILSAFNTQVGWNSNEIWGSDSRPITSGELPTGHFPKTSFRVGFSSLIQKLSACQF</sequence>
<dbReference type="SUPFAM" id="SSF52129">
    <property type="entry name" value="Caspase-like"/>
    <property type="match status" value="1"/>
</dbReference>
<dbReference type="GO" id="GO:0046906">
    <property type="term" value="F:tetrapyrrole binding"/>
    <property type="evidence" value="ECO:0007669"/>
    <property type="project" value="TreeGrafter"/>
</dbReference>
<dbReference type="Pfam" id="PF05419">
    <property type="entry name" value="GUN4"/>
    <property type="match status" value="1"/>
</dbReference>
<dbReference type="InterPro" id="IPR029030">
    <property type="entry name" value="Caspase-like_dom_sf"/>
</dbReference>
<dbReference type="PANTHER" id="PTHR34800:SF1">
    <property type="entry name" value="TETRAPYRROLE-BINDING PROTEIN, CHLOROPLASTIC"/>
    <property type="match status" value="1"/>
</dbReference>
<feature type="domain" description="GUN4-like" evidence="2">
    <location>
        <begin position="414"/>
        <end position="541"/>
    </location>
</feature>
<evidence type="ECO:0000259" key="2">
    <source>
        <dbReference type="Pfam" id="PF05419"/>
    </source>
</evidence>
<organism evidence="3">
    <name type="scientific">Thermoleptolyngbya oregonensis NK1-22</name>
    <dbReference type="NCBI Taxonomy" id="2547457"/>
    <lineage>
        <taxon>Bacteria</taxon>
        <taxon>Bacillati</taxon>
        <taxon>Cyanobacteriota</taxon>
        <taxon>Cyanophyceae</taxon>
        <taxon>Oculatellales</taxon>
        <taxon>Oculatellaceae</taxon>
        <taxon>Thermoleptolyngbya</taxon>
    </lineage>
</organism>
<reference evidence="3" key="1">
    <citation type="submission" date="2020-05" db="EMBL/GenBank/DDBJ databases">
        <authorList>
            <person name="Zhu T."/>
            <person name="Keshari N."/>
            <person name="Lu X."/>
        </authorList>
    </citation>
    <scope>NUCLEOTIDE SEQUENCE</scope>
    <source>
        <strain evidence="3">NK1-22</strain>
    </source>
</reference>
<dbReference type="RefSeq" id="WP_316792232.1">
    <property type="nucleotide sequence ID" value="NZ_CP053540.1"/>
</dbReference>
<dbReference type="Gene3D" id="1.25.40.620">
    <property type="match status" value="1"/>
</dbReference>
<dbReference type="InterPro" id="IPR037215">
    <property type="entry name" value="GUN4-like_sf"/>
</dbReference>
<dbReference type="CDD" id="cd16383">
    <property type="entry name" value="GUN4"/>
    <property type="match status" value="1"/>
</dbReference>
<dbReference type="SUPFAM" id="SSF140869">
    <property type="entry name" value="GUN4-like"/>
    <property type="match status" value="1"/>
</dbReference>
<protein>
    <submittedName>
        <fullName evidence="3">Uncharacterized protein</fullName>
    </submittedName>
</protein>
<dbReference type="GO" id="GO:0006508">
    <property type="term" value="P:proteolysis"/>
    <property type="evidence" value="ECO:0007669"/>
    <property type="project" value="InterPro"/>
</dbReference>
<proteinExistence type="predicted"/>
<dbReference type="Gene3D" id="3.40.50.1460">
    <property type="match status" value="1"/>
</dbReference>
<dbReference type="PANTHER" id="PTHR34800">
    <property type="entry name" value="TETRAPYRROLE-BINDING PROTEIN, CHLOROPLASTIC"/>
    <property type="match status" value="1"/>
</dbReference>
<dbReference type="InterPro" id="IPR008629">
    <property type="entry name" value="GUN4-like"/>
</dbReference>
<dbReference type="Gene3D" id="1.10.10.1770">
    <property type="entry name" value="Gun4-like"/>
    <property type="match status" value="1"/>
</dbReference>
<dbReference type="InterPro" id="IPR011600">
    <property type="entry name" value="Pept_C14_caspase"/>
</dbReference>
<dbReference type="GO" id="GO:0004197">
    <property type="term" value="F:cysteine-type endopeptidase activity"/>
    <property type="evidence" value="ECO:0007669"/>
    <property type="project" value="InterPro"/>
</dbReference>
<dbReference type="EMBL" id="CP053540">
    <property type="protein sequence ID" value="WOB43088.1"/>
    <property type="molecule type" value="Genomic_DNA"/>
</dbReference>
<accession>A0AA96Y8J2</accession>
<evidence type="ECO:0000259" key="1">
    <source>
        <dbReference type="Pfam" id="PF00656"/>
    </source>
</evidence>
<name>A0AA96Y8J2_9CYAN</name>